<evidence type="ECO:0000313" key="2">
    <source>
        <dbReference type="EMBL" id="CED84489.1"/>
    </source>
</evidence>
<evidence type="ECO:0000256" key="1">
    <source>
        <dbReference type="SAM" id="MobiDB-lite"/>
    </source>
</evidence>
<dbReference type="AlphaFoldDB" id="A0A0F7SUU5"/>
<organism evidence="2">
    <name type="scientific">Phaffia rhodozyma</name>
    <name type="common">Yeast</name>
    <name type="synonym">Xanthophyllomyces dendrorhous</name>
    <dbReference type="NCBI Taxonomy" id="264483"/>
    <lineage>
        <taxon>Eukaryota</taxon>
        <taxon>Fungi</taxon>
        <taxon>Dikarya</taxon>
        <taxon>Basidiomycota</taxon>
        <taxon>Agaricomycotina</taxon>
        <taxon>Tremellomycetes</taxon>
        <taxon>Cystofilobasidiales</taxon>
        <taxon>Mrakiaceae</taxon>
        <taxon>Phaffia</taxon>
    </lineage>
</organism>
<dbReference type="EMBL" id="LN483166">
    <property type="protein sequence ID" value="CED84489.1"/>
    <property type="molecule type" value="Genomic_DNA"/>
</dbReference>
<proteinExistence type="predicted"/>
<feature type="compositionally biased region" description="Low complexity" evidence="1">
    <location>
        <begin position="29"/>
        <end position="38"/>
    </location>
</feature>
<feature type="compositionally biased region" description="Basic and acidic residues" evidence="1">
    <location>
        <begin position="39"/>
        <end position="51"/>
    </location>
</feature>
<feature type="region of interest" description="Disordered" evidence="1">
    <location>
        <begin position="1"/>
        <end position="86"/>
    </location>
</feature>
<feature type="compositionally biased region" description="Polar residues" evidence="1">
    <location>
        <begin position="72"/>
        <end position="84"/>
    </location>
</feature>
<protein>
    <submittedName>
        <fullName evidence="2">Uncharacterized protein</fullName>
    </submittedName>
</protein>
<feature type="compositionally biased region" description="Basic and acidic residues" evidence="1">
    <location>
        <begin position="1"/>
        <end position="27"/>
    </location>
</feature>
<accession>A0A0F7SUU5</accession>
<name>A0A0F7SUU5_PHARH</name>
<reference evidence="2" key="1">
    <citation type="submission" date="2014-08" db="EMBL/GenBank/DDBJ databases">
        <authorList>
            <person name="Sharma Rahul"/>
            <person name="Thines Marco"/>
        </authorList>
    </citation>
    <scope>NUCLEOTIDE SEQUENCE</scope>
</reference>
<sequence>MDRSDESSTRRKKKNAEGKARTGDRVDITGTDSRTTTRTVERMGHDGEIRSGRSKRAGGGKEQEGKRKGKENITNGPDQHTFSLEATPFLPTVTSVSCLSMRLTASSQVEAEQPFSIISTWKKGDDGKKRRDGEQETLIATGSYLSLMCF</sequence>